<dbReference type="InterPro" id="IPR002772">
    <property type="entry name" value="Glyco_hydro_3_C"/>
</dbReference>
<evidence type="ECO:0000256" key="6">
    <source>
        <dbReference type="ARBA" id="ARBA00022729"/>
    </source>
</evidence>
<dbReference type="PANTHER" id="PTHR42715:SF12">
    <property type="entry name" value="BETA-GLUCOSIDASE G-RELATED"/>
    <property type="match status" value="1"/>
</dbReference>
<evidence type="ECO:0000256" key="7">
    <source>
        <dbReference type="ARBA" id="ARBA00022801"/>
    </source>
</evidence>
<evidence type="ECO:0000256" key="9">
    <source>
        <dbReference type="ARBA" id="ARBA00024983"/>
    </source>
</evidence>
<evidence type="ECO:0000259" key="10">
    <source>
        <dbReference type="SMART" id="SM01217"/>
    </source>
</evidence>
<evidence type="ECO:0000256" key="2">
    <source>
        <dbReference type="ARBA" id="ARBA00004613"/>
    </source>
</evidence>
<evidence type="ECO:0000256" key="4">
    <source>
        <dbReference type="ARBA" id="ARBA00012744"/>
    </source>
</evidence>
<evidence type="ECO:0000256" key="1">
    <source>
        <dbReference type="ARBA" id="ARBA00000448"/>
    </source>
</evidence>
<organism evidence="11 12">
    <name type="scientific">Triparma retinervis</name>
    <dbReference type="NCBI Taxonomy" id="2557542"/>
    <lineage>
        <taxon>Eukaryota</taxon>
        <taxon>Sar</taxon>
        <taxon>Stramenopiles</taxon>
        <taxon>Ochrophyta</taxon>
        <taxon>Bolidophyceae</taxon>
        <taxon>Parmales</taxon>
        <taxon>Triparmaceae</taxon>
        <taxon>Triparma</taxon>
    </lineage>
</organism>
<dbReference type="EMBL" id="BRXZ01002276">
    <property type="protein sequence ID" value="GMH58800.1"/>
    <property type="molecule type" value="Genomic_DNA"/>
</dbReference>
<dbReference type="Proteomes" id="UP001165082">
    <property type="component" value="Unassembled WGS sequence"/>
</dbReference>
<dbReference type="OrthoDB" id="416222at2759"/>
<dbReference type="InterPro" id="IPR026891">
    <property type="entry name" value="Fn3-like"/>
</dbReference>
<protein>
    <recommendedName>
        <fullName evidence="4">beta-glucosidase</fullName>
        <ecNumber evidence="4">3.2.1.21</ecNumber>
    </recommendedName>
</protein>
<dbReference type="GO" id="GO:0009251">
    <property type="term" value="P:glucan catabolic process"/>
    <property type="evidence" value="ECO:0007669"/>
    <property type="project" value="TreeGrafter"/>
</dbReference>
<dbReference type="InterPro" id="IPR036881">
    <property type="entry name" value="Glyco_hydro_3_C_sf"/>
</dbReference>
<name>A0A9W6ZXH2_9STRA</name>
<keyword evidence="5" id="KW-0964">Secreted</keyword>
<dbReference type="InterPro" id="IPR050288">
    <property type="entry name" value="Cellulose_deg_GH3"/>
</dbReference>
<evidence type="ECO:0000313" key="11">
    <source>
        <dbReference type="EMBL" id="GMH58800.1"/>
    </source>
</evidence>
<dbReference type="Pfam" id="PF01915">
    <property type="entry name" value="Glyco_hydro_3_C"/>
    <property type="match status" value="1"/>
</dbReference>
<accession>A0A9W6ZXH2</accession>
<evidence type="ECO:0000256" key="8">
    <source>
        <dbReference type="ARBA" id="ARBA00023295"/>
    </source>
</evidence>
<dbReference type="InterPro" id="IPR013783">
    <property type="entry name" value="Ig-like_fold"/>
</dbReference>
<dbReference type="SUPFAM" id="SSF52279">
    <property type="entry name" value="Beta-D-glucan exohydrolase, C-terminal domain"/>
    <property type="match status" value="1"/>
</dbReference>
<keyword evidence="6" id="KW-0732">Signal</keyword>
<keyword evidence="8" id="KW-0326">Glycosidase</keyword>
<dbReference type="Pfam" id="PF14310">
    <property type="entry name" value="Fn3-like"/>
    <property type="match status" value="1"/>
</dbReference>
<feature type="domain" description="Fibronectin type III-like" evidence="10">
    <location>
        <begin position="231"/>
        <end position="300"/>
    </location>
</feature>
<evidence type="ECO:0000313" key="12">
    <source>
        <dbReference type="Proteomes" id="UP001165082"/>
    </source>
</evidence>
<dbReference type="Gene3D" id="2.60.40.10">
    <property type="entry name" value="Immunoglobulins"/>
    <property type="match status" value="1"/>
</dbReference>
<gene>
    <name evidence="11" type="ORF">TrRE_jg10571</name>
</gene>
<comment type="similarity">
    <text evidence="3">Belongs to the glycosyl hydrolase 3 family.</text>
</comment>
<dbReference type="GO" id="GO:0005576">
    <property type="term" value="C:extracellular region"/>
    <property type="evidence" value="ECO:0007669"/>
    <property type="project" value="UniProtKB-SubCell"/>
</dbReference>
<evidence type="ECO:0000256" key="3">
    <source>
        <dbReference type="ARBA" id="ARBA00005336"/>
    </source>
</evidence>
<reference evidence="11" key="1">
    <citation type="submission" date="2022-07" db="EMBL/GenBank/DDBJ databases">
        <title>Genome analysis of Parmales, a sister group of diatoms, reveals the evolutionary specialization of diatoms from phago-mixotrophs to photoautotrophs.</title>
        <authorList>
            <person name="Ban H."/>
            <person name="Sato S."/>
            <person name="Yoshikawa S."/>
            <person name="Kazumasa Y."/>
            <person name="Nakamura Y."/>
            <person name="Ichinomiya M."/>
            <person name="Saitoh K."/>
            <person name="Sato N."/>
            <person name="Blanc-Mathieu R."/>
            <person name="Endo H."/>
            <person name="Kuwata A."/>
            <person name="Ogata H."/>
        </authorList>
    </citation>
    <scope>NUCLEOTIDE SEQUENCE</scope>
</reference>
<comment type="subcellular location">
    <subcellularLocation>
        <location evidence="2">Secreted</location>
    </subcellularLocation>
</comment>
<evidence type="ECO:0000256" key="5">
    <source>
        <dbReference type="ARBA" id="ARBA00022525"/>
    </source>
</evidence>
<dbReference type="AlphaFoldDB" id="A0A9W6ZXH2"/>
<dbReference type="SMART" id="SM01217">
    <property type="entry name" value="Fn3_like"/>
    <property type="match status" value="1"/>
</dbReference>
<proteinExistence type="inferred from homology"/>
<feature type="non-terminal residue" evidence="11">
    <location>
        <position position="1"/>
    </location>
</feature>
<comment type="caution">
    <text evidence="11">The sequence shown here is derived from an EMBL/GenBank/DDBJ whole genome shotgun (WGS) entry which is preliminary data.</text>
</comment>
<comment type="function">
    <text evidence="9">Beta-glucosidases are one of a number of cellulolytic enzymes involved in the degradation of cellulosic biomass. Catalyzes the last step releasing glucose from the inhibitory cellobiose.</text>
</comment>
<sequence>VDPSWLATPLKTFIARAEGSEYGADSSSKVLYYGDAESPDDIEEMKHAAKNADACFFFLSTNSGEGGDRDSLSLDHDDFVAPVAQHCSRSVAVVTTPGATLLPWADSVDAILVNFMPGVASAFATMDVVLGDVNPSAKLPITFPMIENEEGMTEEQYPGLDDGMNVTYTEKWSFGYRHYHSHKLSPRYWFGEGQSYTTFEMTKPKLSEDNEGGGFKVKFTVSNTGKVKGAAVPQLYLQLNQDCDAPMFMLKKFEKVKMDVGESKDVEWKVDERDVSIWDADKDGWSKCKGKATARLAWSANFQDDKLYDLELKVQ</sequence>
<comment type="catalytic activity">
    <reaction evidence="1">
        <text>Hydrolysis of terminal, non-reducing beta-D-glucosyl residues with release of beta-D-glucose.</text>
        <dbReference type="EC" id="3.2.1.21"/>
    </reaction>
</comment>
<keyword evidence="7" id="KW-0378">Hydrolase</keyword>
<dbReference type="EC" id="3.2.1.21" evidence="4"/>
<keyword evidence="12" id="KW-1185">Reference proteome</keyword>
<dbReference type="Gene3D" id="3.40.50.1700">
    <property type="entry name" value="Glycoside hydrolase family 3 C-terminal domain"/>
    <property type="match status" value="1"/>
</dbReference>
<dbReference type="PANTHER" id="PTHR42715">
    <property type="entry name" value="BETA-GLUCOSIDASE"/>
    <property type="match status" value="1"/>
</dbReference>
<dbReference type="GO" id="GO:0008422">
    <property type="term" value="F:beta-glucosidase activity"/>
    <property type="evidence" value="ECO:0007669"/>
    <property type="project" value="UniProtKB-EC"/>
</dbReference>